<dbReference type="EMBL" id="BDGG01000003">
    <property type="protein sequence ID" value="GAU96472.1"/>
    <property type="molecule type" value="Genomic_DNA"/>
</dbReference>
<dbReference type="PANTHER" id="PTHR20938:SF0">
    <property type="entry name" value="INTEGRATOR COMPLEX SUBUNIT 4"/>
    <property type="match status" value="1"/>
</dbReference>
<dbReference type="InterPro" id="IPR016024">
    <property type="entry name" value="ARM-type_fold"/>
</dbReference>
<protein>
    <recommendedName>
        <fullName evidence="4">Integrator complex subunit 4/Protein SIEL C-terminal Ig-like domain-containing protein</fullName>
    </recommendedName>
</protein>
<organism evidence="5 6">
    <name type="scientific">Ramazzottius varieornatus</name>
    <name type="common">Water bear</name>
    <name type="synonym">Tardigrade</name>
    <dbReference type="NCBI Taxonomy" id="947166"/>
    <lineage>
        <taxon>Eukaryota</taxon>
        <taxon>Metazoa</taxon>
        <taxon>Ecdysozoa</taxon>
        <taxon>Tardigrada</taxon>
        <taxon>Eutardigrada</taxon>
        <taxon>Parachela</taxon>
        <taxon>Hypsibioidea</taxon>
        <taxon>Ramazzottiidae</taxon>
        <taxon>Ramazzottius</taxon>
    </lineage>
</organism>
<evidence type="ECO:0000256" key="1">
    <source>
        <dbReference type="ARBA" id="ARBA00004123"/>
    </source>
</evidence>
<dbReference type="Gene3D" id="1.25.10.10">
    <property type="entry name" value="Leucine-rich Repeat Variant"/>
    <property type="match status" value="2"/>
</dbReference>
<dbReference type="GO" id="GO:0016180">
    <property type="term" value="P:snRNA processing"/>
    <property type="evidence" value="ECO:0007669"/>
    <property type="project" value="TreeGrafter"/>
</dbReference>
<dbReference type="AlphaFoldDB" id="A0A1D1V8U5"/>
<evidence type="ECO:0000313" key="5">
    <source>
        <dbReference type="EMBL" id="GAU96472.1"/>
    </source>
</evidence>
<feature type="domain" description="Integrator complex subunit 4/Protein SIEL C-terminal Ig-like" evidence="4">
    <location>
        <begin position="830"/>
        <end position="957"/>
    </location>
</feature>
<dbReference type="PANTHER" id="PTHR20938">
    <property type="entry name" value="INTEGRATOR COMPLEX SUBUNIT 4"/>
    <property type="match status" value="1"/>
</dbReference>
<comment type="caution">
    <text evidence="5">The sequence shown here is derived from an EMBL/GenBank/DDBJ whole genome shotgun (WGS) entry which is preliminary data.</text>
</comment>
<evidence type="ECO:0000256" key="2">
    <source>
        <dbReference type="ARBA" id="ARBA00023242"/>
    </source>
</evidence>
<evidence type="ECO:0000259" key="4">
    <source>
        <dbReference type="Pfam" id="PF25458"/>
    </source>
</evidence>
<dbReference type="Pfam" id="PF25458">
    <property type="entry name" value="INTS4_C"/>
    <property type="match status" value="1"/>
</dbReference>
<dbReference type="STRING" id="947166.A0A1D1V8U5"/>
<dbReference type="OrthoDB" id="18190at2759"/>
<feature type="region of interest" description="Disordered" evidence="3">
    <location>
        <begin position="29"/>
        <end position="49"/>
    </location>
</feature>
<dbReference type="InterPro" id="IPR057412">
    <property type="entry name" value="INTS4_C"/>
</dbReference>
<dbReference type="GO" id="GO:0032039">
    <property type="term" value="C:integrator complex"/>
    <property type="evidence" value="ECO:0007669"/>
    <property type="project" value="TreeGrafter"/>
</dbReference>
<dbReference type="SUPFAM" id="SSF48371">
    <property type="entry name" value="ARM repeat"/>
    <property type="match status" value="1"/>
</dbReference>
<dbReference type="InterPro" id="IPR011989">
    <property type="entry name" value="ARM-like"/>
</dbReference>
<name>A0A1D1V8U5_RAMVA</name>
<reference evidence="5 6" key="1">
    <citation type="journal article" date="2016" name="Nat. Commun.">
        <title>Extremotolerant tardigrade genome and improved radiotolerance of human cultured cells by tardigrade-unique protein.</title>
        <authorList>
            <person name="Hashimoto T."/>
            <person name="Horikawa D.D."/>
            <person name="Saito Y."/>
            <person name="Kuwahara H."/>
            <person name="Kozuka-Hata H."/>
            <person name="Shin-I T."/>
            <person name="Minakuchi Y."/>
            <person name="Ohishi K."/>
            <person name="Motoyama A."/>
            <person name="Aizu T."/>
            <person name="Enomoto A."/>
            <person name="Kondo K."/>
            <person name="Tanaka S."/>
            <person name="Hara Y."/>
            <person name="Koshikawa S."/>
            <person name="Sagara H."/>
            <person name="Miura T."/>
            <person name="Yokobori S."/>
            <person name="Miyagawa K."/>
            <person name="Suzuki Y."/>
            <person name="Kubo T."/>
            <person name="Oyama M."/>
            <person name="Kohara Y."/>
            <person name="Fujiyama A."/>
            <person name="Arakawa K."/>
            <person name="Katayama T."/>
            <person name="Toyoda A."/>
            <person name="Kunieda T."/>
        </authorList>
    </citation>
    <scope>NUCLEOTIDE SEQUENCE [LARGE SCALE GENOMIC DNA]</scope>
    <source>
        <strain evidence="5 6">YOKOZUNA-1</strain>
    </source>
</reference>
<sequence length="963" mass="107917">MTVGWPKPQLNETMTANFKKRMLSDYTAGSETTAEVEDGSPDSPHLQPTPKRLRLTARAVNIDTQNISTAVEARQAVTDLRQQLQDVAENRTIAASTAELLEVMEKIRGLFLLYKDAELRCILLQAIGDLLSLPLGSVILKHAQAFLRQTLNEISSVSLRAVLLRSLLRASASHEKDKAFCSQVTAIIDKSIQYLQSTNRSLLVAGCLDVLGETVSFRSRTHRYVVHLWSKFERDASSEVRVAAYRMLRSICERGFKLDLAMYKKLCYGLEDQSITVRSCAMDLIFKLGQEQPTTQVPKAQHLDSGETINLVDDVFCRICDRVNDWETEIRAKAATLLGQLDGVTIEYINQTVDKKLMSDLRIKVAGHERQKQLFESGEWSSGRKWADDAPKERLQQEDVKLMSIGATGAFVLALEDQFQEVRAPAVISMARLAAKNPSFGSVCAEFLVDMFNDEIHDVRLNAIRIFPLLGQGVELREDQLEMVLTVLQDANLDIREGLRQILPTLRYSSAKLVRMVFNELLANLKQYPSDHGYICSCLASIGHRNSQSVAEETSSYLNIHPYLHSAEPKSDDKVYIATMALVCNAAASSPEILKIFLDFHLRHYFLYHYKYPDWFPTLETIDLRSVSGGKGKMEPHNGITARLVAFRRNCSSGKSLDLVVKALSVLSKEITMVCEQDVTLHVTTSWLKLQFRFIQKYLSVLKSYTESKSKQDKDHGAESLDDLQSVIDEMKTVFSSSSTEDTRTVEELAIREKLLRTLVYSERAGDLVEIPPAFYNDLEGLVKANAASVFGALLERTRIPEQILLQVLRSNIPVPHTGSVSLKQIKAEIKLPVENEEYPVNIVAGTIHRVSFEAVIEGVGSMGGVIMCLLMPDDRRLLLSLTRKDYAHHNERFIIKRDIAVSLNVWTGSAAMKVQLCKVIPGRALNITGNYQLVTAEDLQSTVVIGRPVSYFMTPIPVKNSA</sequence>
<comment type="subcellular location">
    <subcellularLocation>
        <location evidence="1">Nucleus</location>
    </subcellularLocation>
</comment>
<dbReference type="Proteomes" id="UP000186922">
    <property type="component" value="Unassembled WGS sequence"/>
</dbReference>
<evidence type="ECO:0000313" key="6">
    <source>
        <dbReference type="Proteomes" id="UP000186922"/>
    </source>
</evidence>
<keyword evidence="6" id="KW-1185">Reference proteome</keyword>
<accession>A0A1D1V8U5</accession>
<gene>
    <name evidence="5" type="primary">RvY_07911-1</name>
    <name evidence="5" type="synonym">RvY_07911.1</name>
    <name evidence="5" type="ORF">RvY_07911</name>
</gene>
<keyword evidence="2" id="KW-0539">Nucleus</keyword>
<evidence type="ECO:0000256" key="3">
    <source>
        <dbReference type="SAM" id="MobiDB-lite"/>
    </source>
</evidence>
<proteinExistence type="predicted"/>